<dbReference type="GeneTree" id="ENSGT00390000011425"/>
<name>A0A8C2V486_CHILA</name>
<sequence length="314" mass="35619">MLGEAFLIELLYKEQKYTKFCKPLTCKKTSNDEKETWKNQLSYIEDNLPAPHKTDNKKNVMKGSIAGQSNITNQVKSVDELSIVKCKIAHVPGNVSLALPVPKRESIDKQLDLYRSCSCTSICWNYPDLQIGGDHVRNIYDSSGFVEHVNDDVFNGPPLFSVDIPLDHSPIIIEPLEKTSISKLLNGDEFRERSMLFYKQPVSNSILNNYMEKKVSELYKQFLEENLTKSCSITNLMASDLLMNNVNHTSLQISQEQNTEEYKAQETVLNSLAIQKLANISQGNSSEFSTPHLQISNEANRKLVSYLQWESTVS</sequence>
<dbReference type="OMA" id="CQNYPDL"/>
<dbReference type="Ensembl" id="ENSCLAT00000009875.1">
    <property type="protein sequence ID" value="ENSCLAP00000009746.1"/>
    <property type="gene ID" value="ENSCLAG00000006755.1"/>
</dbReference>
<dbReference type="Pfam" id="PF15133">
    <property type="entry name" value="TASL"/>
    <property type="match status" value="1"/>
</dbReference>
<dbReference type="RefSeq" id="XP_005410132.1">
    <property type="nucleotide sequence ID" value="XM_005410075.2"/>
</dbReference>
<accession>A0A8C2V486</accession>
<keyword evidence="2" id="KW-1185">Reference proteome</keyword>
<dbReference type="PANTHER" id="PTHR14889:SF2">
    <property type="entry name" value="GENE 6377-RELATED"/>
    <property type="match status" value="1"/>
</dbReference>
<dbReference type="InterPro" id="IPR027869">
    <property type="entry name" value="TASL"/>
</dbReference>
<dbReference type="AlphaFoldDB" id="A0A8C2V486"/>
<gene>
    <name evidence="1" type="primary">LOC102019636</name>
</gene>
<evidence type="ECO:0000313" key="2">
    <source>
        <dbReference type="Proteomes" id="UP000694398"/>
    </source>
</evidence>
<dbReference type="GeneID" id="102019636"/>
<reference evidence="1" key="1">
    <citation type="submission" date="2025-08" db="UniProtKB">
        <authorList>
            <consortium name="Ensembl"/>
        </authorList>
    </citation>
    <scope>IDENTIFICATION</scope>
</reference>
<protein>
    <submittedName>
        <fullName evidence="1">Uncharacterized protein</fullName>
    </submittedName>
</protein>
<dbReference type="OrthoDB" id="8778600at2759"/>
<reference evidence="1" key="2">
    <citation type="submission" date="2025-09" db="UniProtKB">
        <authorList>
            <consortium name="Ensembl"/>
        </authorList>
    </citation>
    <scope>IDENTIFICATION</scope>
</reference>
<proteinExistence type="predicted"/>
<dbReference type="GO" id="GO:0034121">
    <property type="term" value="P:regulation of toll-like receptor signaling pathway"/>
    <property type="evidence" value="ECO:0007669"/>
    <property type="project" value="InterPro"/>
</dbReference>
<dbReference type="PANTHER" id="PTHR14889">
    <property type="entry name" value="RCG36411"/>
    <property type="match status" value="1"/>
</dbReference>
<evidence type="ECO:0000313" key="1">
    <source>
        <dbReference type="Ensembl" id="ENSCLAP00000009746.1"/>
    </source>
</evidence>
<organism evidence="1 2">
    <name type="scientific">Chinchilla lanigera</name>
    <name type="common">Long-tailed chinchilla</name>
    <name type="synonym">Chinchilla villidera</name>
    <dbReference type="NCBI Taxonomy" id="34839"/>
    <lineage>
        <taxon>Eukaryota</taxon>
        <taxon>Metazoa</taxon>
        <taxon>Chordata</taxon>
        <taxon>Craniata</taxon>
        <taxon>Vertebrata</taxon>
        <taxon>Euteleostomi</taxon>
        <taxon>Mammalia</taxon>
        <taxon>Eutheria</taxon>
        <taxon>Euarchontoglires</taxon>
        <taxon>Glires</taxon>
        <taxon>Rodentia</taxon>
        <taxon>Hystricomorpha</taxon>
        <taxon>Chinchillidae</taxon>
        <taxon>Chinchilla</taxon>
    </lineage>
</organism>
<dbReference type="Proteomes" id="UP000694398">
    <property type="component" value="Unassembled WGS sequence"/>
</dbReference>